<dbReference type="AlphaFoldDB" id="A0A7W7HEP6"/>
<comment type="caution">
    <text evidence="3">The sequence shown here is derived from an EMBL/GenBank/DDBJ whole genome shotgun (WGS) entry which is preliminary data.</text>
</comment>
<dbReference type="RefSeq" id="WP_188121549.1">
    <property type="nucleotide sequence ID" value="NZ_BOMP01000157.1"/>
</dbReference>
<reference evidence="2 5" key="2">
    <citation type="submission" date="2021-01" db="EMBL/GenBank/DDBJ databases">
        <title>Whole genome shotgun sequence of Actinoplanes lobatus NBRC 12513.</title>
        <authorList>
            <person name="Komaki H."/>
            <person name="Tamura T."/>
        </authorList>
    </citation>
    <scope>NUCLEOTIDE SEQUENCE [LARGE SCALE GENOMIC DNA]</scope>
    <source>
        <strain evidence="2 5">NBRC 12513</strain>
    </source>
</reference>
<reference evidence="3 4" key="1">
    <citation type="submission" date="2020-08" db="EMBL/GenBank/DDBJ databases">
        <title>Sequencing the genomes of 1000 actinobacteria strains.</title>
        <authorList>
            <person name="Klenk H.-P."/>
        </authorList>
    </citation>
    <scope>NUCLEOTIDE SEQUENCE [LARGE SCALE GENOMIC DNA]</scope>
    <source>
        <strain evidence="3 4">DSM 43150</strain>
    </source>
</reference>
<dbReference type="EMBL" id="JACHNC010000001">
    <property type="protein sequence ID" value="MBB4749188.1"/>
    <property type="molecule type" value="Genomic_DNA"/>
</dbReference>
<accession>A0A7W7HEP6</accession>
<keyword evidence="1" id="KW-0812">Transmembrane</keyword>
<dbReference type="Proteomes" id="UP000590511">
    <property type="component" value="Unassembled WGS sequence"/>
</dbReference>
<feature type="transmembrane region" description="Helical" evidence="1">
    <location>
        <begin position="12"/>
        <end position="34"/>
    </location>
</feature>
<proteinExistence type="predicted"/>
<keyword evidence="1" id="KW-0472">Membrane</keyword>
<keyword evidence="5" id="KW-1185">Reference proteome</keyword>
<protein>
    <submittedName>
        <fullName evidence="3">Uncharacterized membrane protein HdeD (DUF308 family)</fullName>
    </submittedName>
</protein>
<evidence type="ECO:0000313" key="2">
    <source>
        <dbReference type="EMBL" id="GIE45253.1"/>
    </source>
</evidence>
<dbReference type="EMBL" id="BOMP01000157">
    <property type="protein sequence ID" value="GIE45253.1"/>
    <property type="molecule type" value="Genomic_DNA"/>
</dbReference>
<organism evidence="3 4">
    <name type="scientific">Actinoplanes lobatus</name>
    <dbReference type="NCBI Taxonomy" id="113568"/>
    <lineage>
        <taxon>Bacteria</taxon>
        <taxon>Bacillati</taxon>
        <taxon>Actinomycetota</taxon>
        <taxon>Actinomycetes</taxon>
        <taxon>Micromonosporales</taxon>
        <taxon>Micromonosporaceae</taxon>
        <taxon>Actinoplanes</taxon>
    </lineage>
</organism>
<feature type="transmembrane region" description="Helical" evidence="1">
    <location>
        <begin position="81"/>
        <end position="101"/>
    </location>
</feature>
<name>A0A7W7HEP6_9ACTN</name>
<keyword evidence="1" id="KW-1133">Transmembrane helix</keyword>
<evidence type="ECO:0000256" key="1">
    <source>
        <dbReference type="SAM" id="Phobius"/>
    </source>
</evidence>
<feature type="transmembrane region" description="Helical" evidence="1">
    <location>
        <begin position="46"/>
        <end position="69"/>
    </location>
</feature>
<evidence type="ECO:0000313" key="4">
    <source>
        <dbReference type="Proteomes" id="UP000590511"/>
    </source>
</evidence>
<evidence type="ECO:0000313" key="5">
    <source>
        <dbReference type="Proteomes" id="UP000631312"/>
    </source>
</evidence>
<gene>
    <name evidence="2" type="ORF">Alo02nite_81510</name>
    <name evidence="3" type="ORF">BJ964_003349</name>
</gene>
<feature type="transmembrane region" description="Helical" evidence="1">
    <location>
        <begin position="107"/>
        <end position="128"/>
    </location>
</feature>
<sequence length="137" mass="13631">MTGRTSRGERSGGFTLLMLCTTASILLLTVALLVTSSEDVADATPFGRIGTLVVTVGAALVVCASAVIARHTAVPAVRATAVGASIIAAALVAVMAFLFLFANSAQFAVGLLLACAAVLVALGGRAVAQASGTREAR</sequence>
<evidence type="ECO:0000313" key="3">
    <source>
        <dbReference type="EMBL" id="MBB4749188.1"/>
    </source>
</evidence>
<dbReference type="Proteomes" id="UP000631312">
    <property type="component" value="Unassembled WGS sequence"/>
</dbReference>